<name>A0A395IUJ6_9HELO</name>
<sequence>MSNKPTLILIPGAWHRAEIWTKVTSLLETQHYRCMSIDLPSTAGDPTTGLDDDVNAVRDTILAETTLGRDVVLIVHSYGAAVGQSALRVSPVAIRVISYRQAIGQQAM</sequence>
<dbReference type="Proteomes" id="UP000249056">
    <property type="component" value="Unassembled WGS sequence"/>
</dbReference>
<dbReference type="InterPro" id="IPR000073">
    <property type="entry name" value="AB_hydrolase_1"/>
</dbReference>
<dbReference type="EMBL" id="QKRW01000016">
    <property type="protein sequence ID" value="RAL63980.1"/>
    <property type="molecule type" value="Genomic_DNA"/>
</dbReference>
<comment type="caution">
    <text evidence="2">The sequence shown here is derived from an EMBL/GenBank/DDBJ whole genome shotgun (WGS) entry which is preliminary data.</text>
</comment>
<evidence type="ECO:0000313" key="3">
    <source>
        <dbReference type="Proteomes" id="UP000249056"/>
    </source>
</evidence>
<accession>A0A395IUJ6</accession>
<dbReference type="AlphaFoldDB" id="A0A395IUJ6"/>
<dbReference type="PANTHER" id="PTHR37017">
    <property type="entry name" value="AB HYDROLASE-1 DOMAIN-CONTAINING PROTEIN-RELATED"/>
    <property type="match status" value="1"/>
</dbReference>
<dbReference type="InterPro" id="IPR029058">
    <property type="entry name" value="AB_hydrolase_fold"/>
</dbReference>
<gene>
    <name evidence="2" type="ORF">DID88_003168</name>
</gene>
<dbReference type="SUPFAM" id="SSF53474">
    <property type="entry name" value="alpha/beta-Hydrolases"/>
    <property type="match status" value="1"/>
</dbReference>
<keyword evidence="3" id="KW-1185">Reference proteome</keyword>
<dbReference type="PANTHER" id="PTHR37017:SF3">
    <property type="entry name" value="AB HYDROLASE-1 DOMAIN-CONTAINING PROTEIN"/>
    <property type="match status" value="1"/>
</dbReference>
<evidence type="ECO:0000259" key="1">
    <source>
        <dbReference type="Pfam" id="PF12697"/>
    </source>
</evidence>
<dbReference type="Gene3D" id="3.40.50.1820">
    <property type="entry name" value="alpha/beta hydrolase"/>
    <property type="match status" value="1"/>
</dbReference>
<dbReference type="OrthoDB" id="408373at2759"/>
<dbReference type="InterPro" id="IPR052897">
    <property type="entry name" value="Sec-Metab_Biosynth_Hydrolase"/>
</dbReference>
<evidence type="ECO:0000313" key="2">
    <source>
        <dbReference type="EMBL" id="RAL63980.1"/>
    </source>
</evidence>
<organism evidence="2 3">
    <name type="scientific">Monilinia fructigena</name>
    <dbReference type="NCBI Taxonomy" id="38457"/>
    <lineage>
        <taxon>Eukaryota</taxon>
        <taxon>Fungi</taxon>
        <taxon>Dikarya</taxon>
        <taxon>Ascomycota</taxon>
        <taxon>Pezizomycotina</taxon>
        <taxon>Leotiomycetes</taxon>
        <taxon>Helotiales</taxon>
        <taxon>Sclerotiniaceae</taxon>
        <taxon>Monilinia</taxon>
    </lineage>
</organism>
<dbReference type="Pfam" id="PF12697">
    <property type="entry name" value="Abhydrolase_6"/>
    <property type="match status" value="1"/>
</dbReference>
<protein>
    <recommendedName>
        <fullName evidence="1">AB hydrolase-1 domain-containing protein</fullName>
    </recommendedName>
</protein>
<reference evidence="2 3" key="1">
    <citation type="submission" date="2018-06" db="EMBL/GenBank/DDBJ databases">
        <title>Genome Sequence of the Brown Rot Fungal Pathogen Monilinia fructigena.</title>
        <authorList>
            <person name="Landi L."/>
            <person name="De Miccolis Angelini R.M."/>
            <person name="Pollastro S."/>
            <person name="Abate D."/>
            <person name="Faretra F."/>
            <person name="Romanazzi G."/>
        </authorList>
    </citation>
    <scope>NUCLEOTIDE SEQUENCE [LARGE SCALE GENOMIC DNA]</scope>
    <source>
        <strain evidence="2 3">Mfrg269</strain>
    </source>
</reference>
<feature type="domain" description="AB hydrolase-1" evidence="1">
    <location>
        <begin position="7"/>
        <end position="87"/>
    </location>
</feature>
<proteinExistence type="predicted"/>